<reference evidence="2" key="1">
    <citation type="submission" date="2020-09" db="EMBL/GenBank/DDBJ databases">
        <authorList>
            <person name="Kikuchi T."/>
        </authorList>
    </citation>
    <scope>NUCLEOTIDE SEQUENCE</scope>
    <source>
        <strain evidence="2">SH1</strain>
    </source>
</reference>
<accession>A0A811KHX3</accession>
<proteinExistence type="predicted"/>
<gene>
    <name evidence="2" type="ORF">BOKJ2_LOCUS5827</name>
</gene>
<dbReference type="OrthoDB" id="272149at2759"/>
<dbReference type="InterPro" id="IPR043313">
    <property type="entry name" value="LRMDA"/>
</dbReference>
<dbReference type="PANTHER" id="PTHR46282">
    <property type="entry name" value="LEUCINE-RICH MELANOCYTE DIFFERENTIATION-ASSOCIATED PROTEIN"/>
    <property type="match status" value="1"/>
</dbReference>
<dbReference type="EMBL" id="CAJFDH010000003">
    <property type="protein sequence ID" value="CAD5214906.1"/>
    <property type="molecule type" value="Genomic_DNA"/>
</dbReference>
<comment type="caution">
    <text evidence="2">The sequence shown here is derived from an EMBL/GenBank/DDBJ whole genome shotgun (WGS) entry which is preliminary data.</text>
</comment>
<evidence type="ECO:0000313" key="2">
    <source>
        <dbReference type="EMBL" id="CAD5214906.1"/>
    </source>
</evidence>
<dbReference type="AlphaFoldDB" id="A0A811KHX3"/>
<protein>
    <submittedName>
        <fullName evidence="2">Uncharacterized protein</fullName>
    </submittedName>
</protein>
<dbReference type="SUPFAM" id="SSF52058">
    <property type="entry name" value="L domain-like"/>
    <property type="match status" value="1"/>
</dbReference>
<name>A0A811KHX3_9BILA</name>
<dbReference type="Gene3D" id="3.80.10.10">
    <property type="entry name" value="Ribonuclease Inhibitor"/>
    <property type="match status" value="1"/>
</dbReference>
<sequence>MISTYCAASRTQKPFVAAVVDPELGLLDLSGRDLSLLPDGVVQNSAHLKHLILDGNLLTEHVFQSLPVPFPQLETLSINCNQIVNIGVFIQSLAHQCPKLRFLSLIGNPGWPHPVLRSTAQKYYKYQRSVSNFLPNLRFLDSLPVQCRHHSTASTTTASSSSSSDSEEME</sequence>
<keyword evidence="3" id="KW-1185">Reference proteome</keyword>
<dbReference type="EMBL" id="CAJFCW020000003">
    <property type="protein sequence ID" value="CAG9103389.1"/>
    <property type="molecule type" value="Genomic_DNA"/>
</dbReference>
<feature type="region of interest" description="Disordered" evidence="1">
    <location>
        <begin position="151"/>
        <end position="170"/>
    </location>
</feature>
<dbReference type="Proteomes" id="UP000783686">
    <property type="component" value="Unassembled WGS sequence"/>
</dbReference>
<feature type="compositionally biased region" description="Low complexity" evidence="1">
    <location>
        <begin position="152"/>
        <end position="164"/>
    </location>
</feature>
<dbReference type="InterPro" id="IPR032675">
    <property type="entry name" value="LRR_dom_sf"/>
</dbReference>
<dbReference type="PANTHER" id="PTHR46282:SF1">
    <property type="entry name" value="LEUCINE-RICH REPEAT-CONTAINING PROTEIN 72-LIKE"/>
    <property type="match status" value="1"/>
</dbReference>
<dbReference type="Proteomes" id="UP000614601">
    <property type="component" value="Unassembled WGS sequence"/>
</dbReference>
<evidence type="ECO:0000313" key="3">
    <source>
        <dbReference type="Proteomes" id="UP000614601"/>
    </source>
</evidence>
<organism evidence="2 3">
    <name type="scientific">Bursaphelenchus okinawaensis</name>
    <dbReference type="NCBI Taxonomy" id="465554"/>
    <lineage>
        <taxon>Eukaryota</taxon>
        <taxon>Metazoa</taxon>
        <taxon>Ecdysozoa</taxon>
        <taxon>Nematoda</taxon>
        <taxon>Chromadorea</taxon>
        <taxon>Rhabditida</taxon>
        <taxon>Tylenchina</taxon>
        <taxon>Tylenchomorpha</taxon>
        <taxon>Aphelenchoidea</taxon>
        <taxon>Aphelenchoididae</taxon>
        <taxon>Bursaphelenchus</taxon>
    </lineage>
</organism>
<evidence type="ECO:0000256" key="1">
    <source>
        <dbReference type="SAM" id="MobiDB-lite"/>
    </source>
</evidence>